<name>A0A2H0WQZ5_9BACT</name>
<dbReference type="Proteomes" id="UP000231282">
    <property type="component" value="Unassembled WGS sequence"/>
</dbReference>
<evidence type="ECO:0008006" key="4">
    <source>
        <dbReference type="Google" id="ProtNLM"/>
    </source>
</evidence>
<protein>
    <recommendedName>
        <fullName evidence="4">DUF1648 domain-containing protein</fullName>
    </recommendedName>
</protein>
<keyword evidence="1" id="KW-1133">Transmembrane helix</keyword>
<proteinExistence type="predicted"/>
<keyword evidence="1" id="KW-0472">Membrane</keyword>
<evidence type="ECO:0000313" key="2">
    <source>
        <dbReference type="EMBL" id="PIS15092.1"/>
    </source>
</evidence>
<feature type="transmembrane region" description="Helical" evidence="1">
    <location>
        <begin position="53"/>
        <end position="76"/>
    </location>
</feature>
<sequence>MKLLKLTGSLNNLAVIISFLFILIMGGIFFVFYRQLPPQVPLFYSLPWGERQLVSPSTLLFLPSLSLVILVINVLISRFLMAYSFLVNVLFWSGTLFSFLALIDLIKIITTIL</sequence>
<feature type="transmembrane region" description="Helical" evidence="1">
    <location>
        <begin position="83"/>
        <end position="103"/>
    </location>
</feature>
<keyword evidence="1" id="KW-0812">Transmembrane</keyword>
<accession>A0A2H0WQZ5</accession>
<evidence type="ECO:0000313" key="3">
    <source>
        <dbReference type="Proteomes" id="UP000231282"/>
    </source>
</evidence>
<evidence type="ECO:0000256" key="1">
    <source>
        <dbReference type="SAM" id="Phobius"/>
    </source>
</evidence>
<organism evidence="2 3">
    <name type="scientific">Candidatus Shapirobacteria bacterium CG09_land_8_20_14_0_10_38_17</name>
    <dbReference type="NCBI Taxonomy" id="1974884"/>
    <lineage>
        <taxon>Bacteria</taxon>
        <taxon>Candidatus Shapironibacteriota</taxon>
    </lineage>
</organism>
<feature type="transmembrane region" description="Helical" evidence="1">
    <location>
        <begin position="12"/>
        <end position="33"/>
    </location>
</feature>
<comment type="caution">
    <text evidence="2">The sequence shown here is derived from an EMBL/GenBank/DDBJ whole genome shotgun (WGS) entry which is preliminary data.</text>
</comment>
<gene>
    <name evidence="2" type="ORF">COT63_01825</name>
</gene>
<dbReference type="AlphaFoldDB" id="A0A2H0WQZ5"/>
<reference evidence="3" key="1">
    <citation type="submission" date="2017-09" db="EMBL/GenBank/DDBJ databases">
        <title>Depth-based differentiation of microbial function through sediment-hosted aquifers and enrichment of novel symbionts in the deep terrestrial subsurface.</title>
        <authorList>
            <person name="Probst A.J."/>
            <person name="Ladd B."/>
            <person name="Jarett J.K."/>
            <person name="Geller-Mcgrath D.E."/>
            <person name="Sieber C.M.K."/>
            <person name="Emerson J.B."/>
            <person name="Anantharaman K."/>
            <person name="Thomas B.C."/>
            <person name="Malmstrom R."/>
            <person name="Stieglmeier M."/>
            <person name="Klingl A."/>
            <person name="Woyke T."/>
            <person name="Ryan C.M."/>
            <person name="Banfield J.F."/>
        </authorList>
    </citation>
    <scope>NUCLEOTIDE SEQUENCE [LARGE SCALE GENOMIC DNA]</scope>
</reference>
<dbReference type="EMBL" id="PEZH01000034">
    <property type="protein sequence ID" value="PIS15092.1"/>
    <property type="molecule type" value="Genomic_DNA"/>
</dbReference>